<reference evidence="6 7" key="1">
    <citation type="submission" date="2020-05" db="EMBL/GenBank/DDBJ databases">
        <title>Description of Pedobacter foliorum sp. nov.</title>
        <authorList>
            <person name="Qi S."/>
            <person name="Carlier A."/>
            <person name="Cnockaert M."/>
            <person name="Vandamme P."/>
        </authorList>
    </citation>
    <scope>NUCLEOTIDE SEQUENCE [LARGE SCALE GENOMIC DNA]</scope>
    <source>
        <strain evidence="6 7">LMG 31300</strain>
    </source>
</reference>
<evidence type="ECO:0000256" key="3">
    <source>
        <dbReference type="ARBA" id="ARBA00022989"/>
    </source>
</evidence>
<evidence type="ECO:0000256" key="2">
    <source>
        <dbReference type="ARBA" id="ARBA00022692"/>
    </source>
</evidence>
<evidence type="ECO:0000313" key="7">
    <source>
        <dbReference type="Proteomes" id="UP000762110"/>
    </source>
</evidence>
<feature type="transmembrane region" description="Helical" evidence="5">
    <location>
        <begin position="7"/>
        <end position="27"/>
    </location>
</feature>
<feature type="transmembrane region" description="Helical" evidence="5">
    <location>
        <begin position="99"/>
        <end position="116"/>
    </location>
</feature>
<protein>
    <submittedName>
        <fullName evidence="6">DoxX family membrane protein</fullName>
    </submittedName>
</protein>
<sequence length="130" mass="14415">MKIAIIIVRSLLGLMFVFAAVVVLFKIPMEQPPMTPSATAFMTGLMSGNYFMTLLKVIELVCGILLLINFWAPLATVVLFPITVNILCFHAFLDEPKNLPSALFLIGANLFLAYAYRKNYAGLLMSKPIQ</sequence>
<comment type="caution">
    <text evidence="6">The sequence shown here is derived from an EMBL/GenBank/DDBJ whole genome shotgun (WGS) entry which is preliminary data.</text>
</comment>
<keyword evidence="4 5" id="KW-0472">Membrane</keyword>
<dbReference type="EMBL" id="JABMKV010000001">
    <property type="protein sequence ID" value="NQX30424.1"/>
    <property type="molecule type" value="Genomic_DNA"/>
</dbReference>
<comment type="subcellular location">
    <subcellularLocation>
        <location evidence="1">Membrane</location>
        <topology evidence="1">Multi-pass membrane protein</topology>
    </subcellularLocation>
</comment>
<accession>A0ABX2DB62</accession>
<organism evidence="6 7">
    <name type="scientific">Pedobacter boryungensis</name>
    <dbReference type="NCBI Taxonomy" id="869962"/>
    <lineage>
        <taxon>Bacteria</taxon>
        <taxon>Pseudomonadati</taxon>
        <taxon>Bacteroidota</taxon>
        <taxon>Sphingobacteriia</taxon>
        <taxon>Sphingobacteriales</taxon>
        <taxon>Sphingobacteriaceae</taxon>
        <taxon>Pedobacter</taxon>
    </lineage>
</organism>
<keyword evidence="3 5" id="KW-1133">Transmembrane helix</keyword>
<evidence type="ECO:0000256" key="1">
    <source>
        <dbReference type="ARBA" id="ARBA00004141"/>
    </source>
</evidence>
<evidence type="ECO:0000256" key="5">
    <source>
        <dbReference type="SAM" id="Phobius"/>
    </source>
</evidence>
<evidence type="ECO:0000256" key="4">
    <source>
        <dbReference type="ARBA" id="ARBA00023136"/>
    </source>
</evidence>
<keyword evidence="2 5" id="KW-0812">Transmembrane</keyword>
<dbReference type="Proteomes" id="UP000762110">
    <property type="component" value="Unassembled WGS sequence"/>
</dbReference>
<proteinExistence type="predicted"/>
<gene>
    <name evidence="6" type="ORF">HQN85_01705</name>
</gene>
<dbReference type="RefSeq" id="WP_173268619.1">
    <property type="nucleotide sequence ID" value="NZ_JABMKV010000001.1"/>
</dbReference>
<dbReference type="Pfam" id="PF07681">
    <property type="entry name" value="DoxX"/>
    <property type="match status" value="1"/>
</dbReference>
<name>A0ABX2DB62_9SPHI</name>
<dbReference type="InterPro" id="IPR032808">
    <property type="entry name" value="DoxX"/>
</dbReference>
<keyword evidence="7" id="KW-1185">Reference proteome</keyword>
<evidence type="ECO:0000313" key="6">
    <source>
        <dbReference type="EMBL" id="NQX30424.1"/>
    </source>
</evidence>